<feature type="transmembrane region" description="Helical" evidence="1">
    <location>
        <begin position="6"/>
        <end position="24"/>
    </location>
</feature>
<evidence type="ECO:0000313" key="2">
    <source>
        <dbReference type="EMBL" id="OGG79822.1"/>
    </source>
</evidence>
<sequence length="194" mass="21265">MTDYHVVLGGLAVVIGLVSYVPYFRDIVRGATKPHPFSWFVWGFVSGIAFLAQIVKDGGPGAWATGITSIACFVIAAFAFFRGERGITKFDWVCFIGAMAGIVFWRITNEPLSAVIIVTIVDGLGFAPTFRKAYLKPYEETLSTYVLSLLKWGLGLIALTSVNLTTILFPGAIFVMNLGFVVMVLIRRRQLSSV</sequence>
<feature type="transmembrane region" description="Helical" evidence="1">
    <location>
        <begin position="36"/>
        <end position="55"/>
    </location>
</feature>
<comment type="caution">
    <text evidence="2">The sequence shown here is derived from an EMBL/GenBank/DDBJ whole genome shotgun (WGS) entry which is preliminary data.</text>
</comment>
<organism evidence="2 3">
    <name type="scientific">Candidatus Kaiserbacteria bacterium RIFCSPLOWO2_01_FULL_54_13</name>
    <dbReference type="NCBI Taxonomy" id="1798512"/>
    <lineage>
        <taxon>Bacteria</taxon>
        <taxon>Candidatus Kaiseribacteriota</taxon>
    </lineage>
</organism>
<keyword evidence="1" id="KW-0472">Membrane</keyword>
<dbReference type="STRING" id="1798512.A3A39_00900"/>
<evidence type="ECO:0000256" key="1">
    <source>
        <dbReference type="SAM" id="Phobius"/>
    </source>
</evidence>
<proteinExistence type="predicted"/>
<keyword evidence="1" id="KW-1133">Transmembrane helix</keyword>
<protein>
    <submittedName>
        <fullName evidence="2">Uncharacterized protein</fullName>
    </submittedName>
</protein>
<dbReference type="Proteomes" id="UP000177372">
    <property type="component" value="Unassembled WGS sequence"/>
</dbReference>
<feature type="transmembrane region" description="Helical" evidence="1">
    <location>
        <begin position="167"/>
        <end position="186"/>
    </location>
</feature>
<feature type="transmembrane region" description="Helical" evidence="1">
    <location>
        <begin position="61"/>
        <end position="81"/>
    </location>
</feature>
<reference evidence="2 3" key="1">
    <citation type="journal article" date="2016" name="Nat. Commun.">
        <title>Thousands of microbial genomes shed light on interconnected biogeochemical processes in an aquifer system.</title>
        <authorList>
            <person name="Anantharaman K."/>
            <person name="Brown C.T."/>
            <person name="Hug L.A."/>
            <person name="Sharon I."/>
            <person name="Castelle C.J."/>
            <person name="Probst A.J."/>
            <person name="Thomas B.C."/>
            <person name="Singh A."/>
            <person name="Wilkins M.J."/>
            <person name="Karaoz U."/>
            <person name="Brodie E.L."/>
            <person name="Williams K.H."/>
            <person name="Hubbard S.S."/>
            <person name="Banfield J.F."/>
        </authorList>
    </citation>
    <scope>NUCLEOTIDE SEQUENCE [LARGE SCALE GENOMIC DNA]</scope>
</reference>
<accession>A0A1F6F1T0</accession>
<dbReference type="AlphaFoldDB" id="A0A1F6F1T0"/>
<gene>
    <name evidence="2" type="ORF">A3A39_00900</name>
</gene>
<keyword evidence="1" id="KW-0812">Transmembrane</keyword>
<feature type="transmembrane region" description="Helical" evidence="1">
    <location>
        <begin position="113"/>
        <end position="130"/>
    </location>
</feature>
<name>A0A1F6F1T0_9BACT</name>
<dbReference type="EMBL" id="MFLZ01000018">
    <property type="protein sequence ID" value="OGG79822.1"/>
    <property type="molecule type" value="Genomic_DNA"/>
</dbReference>
<evidence type="ECO:0000313" key="3">
    <source>
        <dbReference type="Proteomes" id="UP000177372"/>
    </source>
</evidence>